<evidence type="ECO:0000256" key="1">
    <source>
        <dbReference type="SAM" id="Phobius"/>
    </source>
</evidence>
<keyword evidence="1" id="KW-0812">Transmembrane</keyword>
<name>A0A1A2TP14_MYCNT</name>
<dbReference type="EMBL" id="LZJU01000054">
    <property type="protein sequence ID" value="OBH77787.1"/>
    <property type="molecule type" value="Genomic_DNA"/>
</dbReference>
<feature type="transmembrane region" description="Helical" evidence="1">
    <location>
        <begin position="132"/>
        <end position="154"/>
    </location>
</feature>
<proteinExistence type="predicted"/>
<evidence type="ECO:0000313" key="2">
    <source>
        <dbReference type="EMBL" id="OBH77787.1"/>
    </source>
</evidence>
<feature type="transmembrane region" description="Helical" evidence="1">
    <location>
        <begin position="230"/>
        <end position="248"/>
    </location>
</feature>
<keyword evidence="1" id="KW-0472">Membrane</keyword>
<dbReference type="Proteomes" id="UP000092389">
    <property type="component" value="Unassembled WGS sequence"/>
</dbReference>
<evidence type="ECO:0000313" key="3">
    <source>
        <dbReference type="Proteomes" id="UP000092389"/>
    </source>
</evidence>
<feature type="transmembrane region" description="Helical" evidence="1">
    <location>
        <begin position="198"/>
        <end position="218"/>
    </location>
</feature>
<sequence length="304" mass="33493">MVIITLMLGLAILIEQLSATCWQFAISAYYYTSAHSIMIAALLALGALLIMYKGSNDTENVLLTLAGVAALMIAMVPQGRPAPLCGKNDLPPQFVPAIQPNVWTVVVALIVGWSAMAVLHWRNHSRHKRSPLGTVALLIFWVIMALGFIALVFFPNWFYAHIHGISGVLLLLSFIITVFCAAYVVAHEDTEKSPHKDRYMWFYGIIAVAMIVTLIAVVAVHLKRPGWEPWVIWLESAVILEFALYWAVQTWELWDSPDRIGRLPADVQSRLADKRAKNGGFRGLKSDLTGPPDGGPGGGLLPLL</sequence>
<feature type="transmembrane region" description="Helical" evidence="1">
    <location>
        <begin position="160"/>
        <end position="186"/>
    </location>
</feature>
<dbReference type="RefSeq" id="WP_067908702.1">
    <property type="nucleotide sequence ID" value="NZ_LZJP01000100.1"/>
</dbReference>
<comment type="caution">
    <text evidence="2">The sequence shown here is derived from an EMBL/GenBank/DDBJ whole genome shotgun (WGS) entry which is preliminary data.</text>
</comment>
<feature type="transmembrane region" description="Helical" evidence="1">
    <location>
        <begin position="29"/>
        <end position="50"/>
    </location>
</feature>
<feature type="transmembrane region" description="Helical" evidence="1">
    <location>
        <begin position="100"/>
        <end position="120"/>
    </location>
</feature>
<keyword evidence="1" id="KW-1133">Transmembrane helix</keyword>
<protein>
    <submittedName>
        <fullName evidence="2">Uncharacterized protein</fullName>
    </submittedName>
</protein>
<reference evidence="2 3" key="1">
    <citation type="submission" date="2016-06" db="EMBL/GenBank/DDBJ databases">
        <authorList>
            <person name="Kjaerup R.B."/>
            <person name="Dalgaard T.S."/>
            <person name="Juul-Madsen H.R."/>
        </authorList>
    </citation>
    <scope>NUCLEOTIDE SEQUENCE [LARGE SCALE GENOMIC DNA]</scope>
    <source>
        <strain evidence="2 3">E152</strain>
    </source>
</reference>
<feature type="transmembrane region" description="Helical" evidence="1">
    <location>
        <begin position="62"/>
        <end position="80"/>
    </location>
</feature>
<dbReference type="AlphaFoldDB" id="A0A1A2TP14"/>
<dbReference type="OrthoDB" id="9803163at2"/>
<accession>A0A1A2TP14</accession>
<organism evidence="2 3">
    <name type="scientific">Mycobacterium mantenii</name>
    <dbReference type="NCBI Taxonomy" id="560555"/>
    <lineage>
        <taxon>Bacteria</taxon>
        <taxon>Bacillati</taxon>
        <taxon>Actinomycetota</taxon>
        <taxon>Actinomycetes</taxon>
        <taxon>Mycobacteriales</taxon>
        <taxon>Mycobacteriaceae</taxon>
        <taxon>Mycobacterium</taxon>
        <taxon>Mycobacterium avium complex (MAC)</taxon>
    </lineage>
</organism>
<gene>
    <name evidence="2" type="ORF">A5683_18430</name>
</gene>